<gene>
    <name evidence="3" type="ORF">OG442_33915</name>
</gene>
<dbReference type="Gene3D" id="1.10.1200.10">
    <property type="entry name" value="ACP-like"/>
    <property type="match status" value="1"/>
</dbReference>
<feature type="region of interest" description="Disordered" evidence="1">
    <location>
        <begin position="49"/>
        <end position="102"/>
    </location>
</feature>
<dbReference type="Proteomes" id="UP001432209">
    <property type="component" value="Chromosome"/>
</dbReference>
<dbReference type="EMBL" id="CP109495">
    <property type="protein sequence ID" value="WUX56126.1"/>
    <property type="molecule type" value="Genomic_DNA"/>
</dbReference>
<evidence type="ECO:0000259" key="2">
    <source>
        <dbReference type="PROSITE" id="PS50075"/>
    </source>
</evidence>
<dbReference type="RefSeq" id="WP_329080510.1">
    <property type="nucleotide sequence ID" value="NZ_CP109495.1"/>
</dbReference>
<protein>
    <submittedName>
        <fullName evidence="3">Acyl carrier protein</fullName>
    </submittedName>
</protein>
<dbReference type="InterPro" id="IPR036736">
    <property type="entry name" value="ACP-like_sf"/>
</dbReference>
<sequence>MGVGSLAALELRNLLAQRAGVRLPATLVFDHPTPKAIADLLHEELVGEPEEVSPLEGEFASIEAGRSSPRRRANSSTSATANSAASPERPTRRPRRRLTRMA</sequence>
<feature type="compositionally biased region" description="Basic residues" evidence="1">
    <location>
        <begin position="92"/>
        <end position="102"/>
    </location>
</feature>
<feature type="domain" description="Carrier" evidence="2">
    <location>
        <begin position="1"/>
        <end position="45"/>
    </location>
</feature>
<feature type="compositionally biased region" description="Low complexity" evidence="1">
    <location>
        <begin position="74"/>
        <end position="87"/>
    </location>
</feature>
<evidence type="ECO:0000256" key="1">
    <source>
        <dbReference type="SAM" id="MobiDB-lite"/>
    </source>
</evidence>
<reference evidence="3" key="1">
    <citation type="submission" date="2022-10" db="EMBL/GenBank/DDBJ databases">
        <title>The complete genomes of actinobacterial strains from the NBC collection.</title>
        <authorList>
            <person name="Joergensen T.S."/>
            <person name="Alvarez Arevalo M."/>
            <person name="Sterndorff E.B."/>
            <person name="Faurdal D."/>
            <person name="Vuksanovic O."/>
            <person name="Mourched A.-S."/>
            <person name="Charusanti P."/>
            <person name="Shaw S."/>
            <person name="Blin K."/>
            <person name="Weber T."/>
        </authorList>
    </citation>
    <scope>NUCLEOTIDE SEQUENCE</scope>
    <source>
        <strain evidence="3">NBC_01432</strain>
    </source>
</reference>
<evidence type="ECO:0000313" key="3">
    <source>
        <dbReference type="EMBL" id="WUX56126.1"/>
    </source>
</evidence>
<accession>A0ABZ2ABV1</accession>
<dbReference type="Pfam" id="PF00550">
    <property type="entry name" value="PP-binding"/>
    <property type="match status" value="1"/>
</dbReference>
<dbReference type="PROSITE" id="PS50075">
    <property type="entry name" value="CARRIER"/>
    <property type="match status" value="1"/>
</dbReference>
<name>A0ABZ2ABV1_STRNV</name>
<dbReference type="SUPFAM" id="SSF47336">
    <property type="entry name" value="ACP-like"/>
    <property type="match status" value="1"/>
</dbReference>
<evidence type="ECO:0000313" key="4">
    <source>
        <dbReference type="Proteomes" id="UP001432209"/>
    </source>
</evidence>
<proteinExistence type="predicted"/>
<dbReference type="InterPro" id="IPR009081">
    <property type="entry name" value="PP-bd_ACP"/>
</dbReference>
<keyword evidence="4" id="KW-1185">Reference proteome</keyword>
<organism evidence="3 4">
    <name type="scientific">Streptomyces niveus</name>
    <name type="common">Streptomyces spheroides</name>
    <dbReference type="NCBI Taxonomy" id="193462"/>
    <lineage>
        <taxon>Bacteria</taxon>
        <taxon>Bacillati</taxon>
        <taxon>Actinomycetota</taxon>
        <taxon>Actinomycetes</taxon>
        <taxon>Kitasatosporales</taxon>
        <taxon>Streptomycetaceae</taxon>
        <taxon>Streptomyces</taxon>
    </lineage>
</organism>